<dbReference type="GO" id="GO:0004553">
    <property type="term" value="F:hydrolase activity, hydrolyzing O-glycosyl compounds"/>
    <property type="evidence" value="ECO:0007669"/>
    <property type="project" value="InterPro"/>
</dbReference>
<dbReference type="CDD" id="cd08023">
    <property type="entry name" value="GH16_laminarinase_like"/>
    <property type="match status" value="1"/>
</dbReference>
<dbReference type="SUPFAM" id="SSF49899">
    <property type="entry name" value="Concanavalin A-like lectins/glucanases"/>
    <property type="match status" value="1"/>
</dbReference>
<keyword evidence="2" id="KW-0732">Signal</keyword>
<feature type="signal peptide" evidence="2">
    <location>
        <begin position="1"/>
        <end position="26"/>
    </location>
</feature>
<keyword evidence="4" id="KW-0378">Hydrolase</keyword>
<dbReference type="Pfam" id="PF00722">
    <property type="entry name" value="Glyco_hydro_16"/>
    <property type="match status" value="1"/>
</dbReference>
<dbReference type="InterPro" id="IPR050546">
    <property type="entry name" value="Glycosyl_Hydrlase_16"/>
</dbReference>
<dbReference type="Gene3D" id="2.60.120.200">
    <property type="match status" value="1"/>
</dbReference>
<comment type="similarity">
    <text evidence="1">Belongs to the glycosyl hydrolase 16 family.</text>
</comment>
<protein>
    <submittedName>
        <fullName evidence="4">Glycoside hydrolase family 16 protein</fullName>
    </submittedName>
</protein>
<evidence type="ECO:0000259" key="3">
    <source>
        <dbReference type="PROSITE" id="PS51762"/>
    </source>
</evidence>
<evidence type="ECO:0000256" key="2">
    <source>
        <dbReference type="SAM" id="SignalP"/>
    </source>
</evidence>
<dbReference type="AlphaFoldDB" id="A0A7V4XU84"/>
<gene>
    <name evidence="4" type="ORF">ENW50_11155</name>
</gene>
<comment type="caution">
    <text evidence="4">The sequence shown here is derived from an EMBL/GenBank/DDBJ whole genome shotgun (WGS) entry which is preliminary data.</text>
</comment>
<accession>A0A7V4XU84</accession>
<evidence type="ECO:0000313" key="4">
    <source>
        <dbReference type="EMBL" id="HGY95224.1"/>
    </source>
</evidence>
<dbReference type="PANTHER" id="PTHR10963">
    <property type="entry name" value="GLYCOSYL HYDROLASE-RELATED"/>
    <property type="match status" value="1"/>
</dbReference>
<dbReference type="InterPro" id="IPR000757">
    <property type="entry name" value="Beta-glucanase-like"/>
</dbReference>
<dbReference type="GO" id="GO:0005975">
    <property type="term" value="P:carbohydrate metabolic process"/>
    <property type="evidence" value="ECO:0007669"/>
    <property type="project" value="InterPro"/>
</dbReference>
<proteinExistence type="inferred from homology"/>
<dbReference type="PANTHER" id="PTHR10963:SF55">
    <property type="entry name" value="GLYCOSIDE HYDROLASE FAMILY 16 PROTEIN"/>
    <property type="match status" value="1"/>
</dbReference>
<feature type="chain" id="PRO_5031310175" evidence="2">
    <location>
        <begin position="27"/>
        <end position="297"/>
    </location>
</feature>
<organism evidence="4">
    <name type="scientific">Acidobacterium capsulatum</name>
    <dbReference type="NCBI Taxonomy" id="33075"/>
    <lineage>
        <taxon>Bacteria</taxon>
        <taxon>Pseudomonadati</taxon>
        <taxon>Acidobacteriota</taxon>
        <taxon>Terriglobia</taxon>
        <taxon>Terriglobales</taxon>
        <taxon>Acidobacteriaceae</taxon>
        <taxon>Acidobacterium</taxon>
    </lineage>
</organism>
<feature type="domain" description="GH16" evidence="3">
    <location>
        <begin position="51"/>
        <end position="297"/>
    </location>
</feature>
<evidence type="ECO:0000256" key="1">
    <source>
        <dbReference type="ARBA" id="ARBA00006865"/>
    </source>
</evidence>
<dbReference type="PROSITE" id="PS51762">
    <property type="entry name" value="GH16_2"/>
    <property type="match status" value="1"/>
</dbReference>
<name>A0A7V4XU84_9BACT</name>
<dbReference type="EMBL" id="DTKL01000070">
    <property type="protein sequence ID" value="HGY95224.1"/>
    <property type="molecule type" value="Genomic_DNA"/>
</dbReference>
<reference evidence="4" key="1">
    <citation type="journal article" date="2020" name="mSystems">
        <title>Genome- and Community-Level Interaction Insights into Carbon Utilization and Element Cycling Functions of Hydrothermarchaeota in Hydrothermal Sediment.</title>
        <authorList>
            <person name="Zhou Z."/>
            <person name="Liu Y."/>
            <person name="Xu W."/>
            <person name="Pan J."/>
            <person name="Luo Z.H."/>
            <person name="Li M."/>
        </authorList>
    </citation>
    <scope>NUCLEOTIDE SEQUENCE [LARGE SCALE GENOMIC DNA]</scope>
    <source>
        <strain evidence="4">SpSt-855</strain>
    </source>
</reference>
<dbReference type="InterPro" id="IPR013320">
    <property type="entry name" value="ConA-like_dom_sf"/>
</dbReference>
<sequence>MNPTRLRPLRLLPLLLLALAPIAALAAPLSKAAPALPGASGIGSATSAWHLVWADNFRQSSRQPNPSNWTYDTGPRKDGNMELEIYCGYGSNQGPCNARQPNVWVSHGKLHIVAREPRPGVYTSARLKTEGLRSFQYGRMEARIKIPRGQGMWPAFWMLGDNIEQVGWPKCGEFDIMENIGKTPATVYGSVHGPGFIGHIITNRYSLPSHADFYKKFHVYGMIWSPKKVEFYVDSPKNIYATETPADLPPGARWPFDDGKYFFILNLAVGGGWPGNPDATTRFPAKMLVDWVRVYQR</sequence>